<proteinExistence type="predicted"/>
<accession>A0A1C4CF69</accession>
<dbReference type="Proteomes" id="UP000198975">
    <property type="component" value="Unassembled WGS sequence"/>
</dbReference>
<dbReference type="EMBL" id="FMAY01000007">
    <property type="protein sequence ID" value="SCC17648.1"/>
    <property type="molecule type" value="Genomic_DNA"/>
</dbReference>
<dbReference type="Gene3D" id="1.25.40.10">
    <property type="entry name" value="Tetratricopeptide repeat domain"/>
    <property type="match status" value="1"/>
</dbReference>
<keyword evidence="2" id="KW-1185">Reference proteome</keyword>
<dbReference type="SUPFAM" id="SSF144059">
    <property type="entry name" value="ImpE-like"/>
    <property type="match status" value="1"/>
</dbReference>
<evidence type="ECO:0000313" key="1">
    <source>
        <dbReference type="EMBL" id="SCC17648.1"/>
    </source>
</evidence>
<gene>
    <name evidence="1" type="ORF">GA0061071_107176</name>
</gene>
<dbReference type="AlphaFoldDB" id="A0A1C4CF69"/>
<dbReference type="InterPro" id="IPR011990">
    <property type="entry name" value="TPR-like_helical_dom_sf"/>
</dbReference>
<organism evidence="1 2">
    <name type="scientific">Kosakonia oryzendophytica</name>
    <dbReference type="NCBI Taxonomy" id="1005665"/>
    <lineage>
        <taxon>Bacteria</taxon>
        <taxon>Pseudomonadati</taxon>
        <taxon>Pseudomonadota</taxon>
        <taxon>Gammaproteobacteria</taxon>
        <taxon>Enterobacterales</taxon>
        <taxon>Enterobacteriaceae</taxon>
        <taxon>Kosakonia</taxon>
    </lineage>
</organism>
<protein>
    <submittedName>
        <fullName evidence="1">Type VI secretion system protein ImpE</fullName>
    </submittedName>
</protein>
<dbReference type="RefSeq" id="WP_088237906.1">
    <property type="nucleotide sequence ID" value="NZ_FMAY01000007.1"/>
</dbReference>
<dbReference type="Pfam" id="PF07024">
    <property type="entry name" value="ImpE"/>
    <property type="match status" value="1"/>
</dbReference>
<name>A0A1C4CF69_9ENTR</name>
<sequence>MNTLLHQLAGESLHESLAKLESRIRTQPGDADLRAAFAQLLCLDGNWPRALAQLKSWAALKPQAQPTVTLLEQAISGEQQRTEVMAGRVRPVTPDRQWPWLASMISALEAEPAEAGTLREAALEVAEANPGQLTTQDGQTIAFDWLMDGDCRFGPVCEAIVNGRYFWLPFSAISAMQFQPPASVTDLVWRHTLVRLQDGSEQVCQIPVRYPLSHDAEDRFKLSRVTEWQTLPGDLSQYVGFGQKVWLNDSAEFSLLDLATISFNAEPMHE</sequence>
<dbReference type="OrthoDB" id="5416084at2"/>
<reference evidence="2" key="1">
    <citation type="submission" date="2016-08" db="EMBL/GenBank/DDBJ databases">
        <authorList>
            <person name="Varghese N."/>
            <person name="Submissions Spin"/>
        </authorList>
    </citation>
    <scope>NUCLEOTIDE SEQUENCE [LARGE SCALE GENOMIC DNA]</scope>
    <source>
        <strain evidence="2">REICA_082</strain>
    </source>
</reference>
<dbReference type="PIRSF" id="PIRSF029288">
    <property type="entry name" value="SciE_ImpE"/>
    <property type="match status" value="1"/>
</dbReference>
<dbReference type="InterPro" id="IPR009211">
    <property type="entry name" value="TagJ"/>
</dbReference>
<evidence type="ECO:0000313" key="2">
    <source>
        <dbReference type="Proteomes" id="UP000198975"/>
    </source>
</evidence>